<reference evidence="1" key="1">
    <citation type="journal article" date="2020" name="J. Eukaryot. Microbiol.">
        <title>De novo Sequencing, Assembly and Annotation of the Transcriptome for the Free-Living Testate Amoeba Arcella intermedia.</title>
        <authorList>
            <person name="Ribeiro G.M."/>
            <person name="Porfirio-Sousa A.L."/>
            <person name="Maurer-Alcala X.X."/>
            <person name="Katz L.A."/>
            <person name="Lahr D.J.G."/>
        </authorList>
    </citation>
    <scope>NUCLEOTIDE SEQUENCE</scope>
</reference>
<dbReference type="SUPFAM" id="SSF53335">
    <property type="entry name" value="S-adenosyl-L-methionine-dependent methyltransferases"/>
    <property type="match status" value="1"/>
</dbReference>
<evidence type="ECO:0000313" key="1">
    <source>
        <dbReference type="EMBL" id="NDV35958.1"/>
    </source>
</evidence>
<dbReference type="EMBL" id="GIBP01006989">
    <property type="protein sequence ID" value="NDV35958.1"/>
    <property type="molecule type" value="Transcribed_RNA"/>
</dbReference>
<protein>
    <recommendedName>
        <fullName evidence="2">Methyltransferase small domain-containing protein</fullName>
    </recommendedName>
</protein>
<dbReference type="AlphaFoldDB" id="A0A6B2LGT6"/>
<accession>A0A6B2LGT6</accession>
<evidence type="ECO:0008006" key="2">
    <source>
        <dbReference type="Google" id="ProtNLM"/>
    </source>
</evidence>
<dbReference type="Pfam" id="PF10294">
    <property type="entry name" value="Methyltransf_16"/>
    <property type="match status" value="1"/>
</dbReference>
<dbReference type="Gene3D" id="3.40.50.150">
    <property type="entry name" value="Vaccinia Virus protein VP39"/>
    <property type="match status" value="1"/>
</dbReference>
<organism evidence="1">
    <name type="scientific">Arcella intermedia</name>
    <dbReference type="NCBI Taxonomy" id="1963864"/>
    <lineage>
        <taxon>Eukaryota</taxon>
        <taxon>Amoebozoa</taxon>
        <taxon>Tubulinea</taxon>
        <taxon>Elardia</taxon>
        <taxon>Arcellinida</taxon>
        <taxon>Sphaerothecina</taxon>
        <taxon>Arcellidae</taxon>
        <taxon>Arcella</taxon>
    </lineage>
</organism>
<dbReference type="InterPro" id="IPR029063">
    <property type="entry name" value="SAM-dependent_MTases_sf"/>
</dbReference>
<proteinExistence type="predicted"/>
<dbReference type="CDD" id="cd02440">
    <property type="entry name" value="AdoMet_MTases"/>
    <property type="match status" value="1"/>
</dbReference>
<sequence>MSDSDWDMSSYSTFNHAKFKIGDIEIQMEHISELCPIDAVALVDGDDSTGLKIWEGASALCEYLLTNKQQFIGKSILELGSGVGLVGIFTALLLPNQKIVLTDANSDALTVLSRNLSNNVPASSPQPDVIKLDWEEDKSNFIAQYPDLFDYIIGSDIIYSKESVIPLLSTIQSLLKPNGKAIIMYISRGKRVDEHFMASSKEFNFNIIRTDFKEESQNQDQVYLCQLSKIK</sequence>
<dbReference type="PANTHER" id="PTHR14614">
    <property type="entry name" value="HEPATOCELLULAR CARCINOMA-ASSOCIATED ANTIGEN"/>
    <property type="match status" value="1"/>
</dbReference>
<name>A0A6B2LGT6_9EUKA</name>
<dbReference type="PANTHER" id="PTHR14614:SF132">
    <property type="entry name" value="PROTEIN-LYSINE METHYLTRANSFERASE C42C1.13"/>
    <property type="match status" value="1"/>
</dbReference>
<dbReference type="InterPro" id="IPR019410">
    <property type="entry name" value="Methyltransf_16"/>
</dbReference>